<sequence>MAFTDGTTQALVAYEPKNGRPDIRLEEVELRKLADDELLVCIVAVGVCHTDLLFATWPADQIPYPRVLGHEGSGIVQQAGSRVSRASIGDSVLLSFRSCAACKTCKDDHPSFCDQFAALNYAGELNAYTATDSGKQRVHGGFFGQSSFARVAIVKESSVVNVSGLVRGEDELKLLAPLGCGFQTGIGTVENVASAGPEDAVVVLGLGGVGLAAIMAAKLKGCKTIIGVDRLPGRLALAEALGATGVIDTVNKGVEIGEEVKKLNNNDGPSVTIDTTGNMDLIRGAVQWTANRGQIIIVGVPPPDALFNLHLIEFMQTGKVIRGSIEGDADPSKYVPRMIKWYREGKLPFEKLVKFYPVTMSPRSSSGKVQ</sequence>
<dbReference type="Gene3D" id="3.90.180.10">
    <property type="entry name" value="Medium-chain alcohol dehydrogenases, catalytic domain"/>
    <property type="match status" value="1"/>
</dbReference>
<dbReference type="Proteomes" id="UP001610446">
    <property type="component" value="Unassembled WGS sequence"/>
</dbReference>
<dbReference type="EMBL" id="JBFXLU010000114">
    <property type="protein sequence ID" value="KAL2841032.1"/>
    <property type="molecule type" value="Genomic_DNA"/>
</dbReference>
<dbReference type="InterPro" id="IPR002328">
    <property type="entry name" value="ADH_Zn_CS"/>
</dbReference>
<evidence type="ECO:0000256" key="5">
    <source>
        <dbReference type="ARBA" id="ARBA00023002"/>
    </source>
</evidence>
<dbReference type="InterPro" id="IPR013149">
    <property type="entry name" value="ADH-like_C"/>
</dbReference>
<evidence type="ECO:0000313" key="9">
    <source>
        <dbReference type="EMBL" id="KAL2841032.1"/>
    </source>
</evidence>
<dbReference type="Gene3D" id="3.40.50.720">
    <property type="entry name" value="NAD(P)-binding Rossmann-like Domain"/>
    <property type="match status" value="1"/>
</dbReference>
<evidence type="ECO:0000313" key="10">
    <source>
        <dbReference type="Proteomes" id="UP001610446"/>
    </source>
</evidence>
<evidence type="ECO:0000256" key="4">
    <source>
        <dbReference type="ARBA" id="ARBA00022833"/>
    </source>
</evidence>
<name>A0ABR4JPL1_9EURO</name>
<comment type="caution">
    <text evidence="9">The sequence shown here is derived from an EMBL/GenBank/DDBJ whole genome shotgun (WGS) entry which is preliminary data.</text>
</comment>
<dbReference type="InterPro" id="IPR013154">
    <property type="entry name" value="ADH-like_N"/>
</dbReference>
<dbReference type="PROSITE" id="PS00059">
    <property type="entry name" value="ADH_ZINC"/>
    <property type="match status" value="1"/>
</dbReference>
<evidence type="ECO:0000256" key="6">
    <source>
        <dbReference type="RuleBase" id="RU361277"/>
    </source>
</evidence>
<feature type="domain" description="Alcohol dehydrogenase-like C-terminal" evidence="7">
    <location>
        <begin position="208"/>
        <end position="341"/>
    </location>
</feature>
<dbReference type="InterPro" id="IPR036291">
    <property type="entry name" value="NAD(P)-bd_dom_sf"/>
</dbReference>
<organism evidence="9 10">
    <name type="scientific">Aspergillus pseudoustus</name>
    <dbReference type="NCBI Taxonomy" id="1810923"/>
    <lineage>
        <taxon>Eukaryota</taxon>
        <taxon>Fungi</taxon>
        <taxon>Dikarya</taxon>
        <taxon>Ascomycota</taxon>
        <taxon>Pezizomycotina</taxon>
        <taxon>Eurotiomycetes</taxon>
        <taxon>Eurotiomycetidae</taxon>
        <taxon>Eurotiales</taxon>
        <taxon>Aspergillaceae</taxon>
        <taxon>Aspergillus</taxon>
        <taxon>Aspergillus subgen. Nidulantes</taxon>
    </lineage>
</organism>
<dbReference type="PANTHER" id="PTHR43350">
    <property type="entry name" value="NAD-DEPENDENT ALCOHOL DEHYDROGENASE"/>
    <property type="match status" value="1"/>
</dbReference>
<reference evidence="9 10" key="1">
    <citation type="submission" date="2024-07" db="EMBL/GenBank/DDBJ databases">
        <title>Section-level genome sequencing and comparative genomics of Aspergillus sections Usti and Cavernicolus.</title>
        <authorList>
            <consortium name="Lawrence Berkeley National Laboratory"/>
            <person name="Nybo J.L."/>
            <person name="Vesth T.C."/>
            <person name="Theobald S."/>
            <person name="Frisvad J.C."/>
            <person name="Larsen T.O."/>
            <person name="Kjaerboelling I."/>
            <person name="Rothschild-Mancinelli K."/>
            <person name="Lyhne E.K."/>
            <person name="Kogle M.E."/>
            <person name="Barry K."/>
            <person name="Clum A."/>
            <person name="Na H."/>
            <person name="Ledsgaard L."/>
            <person name="Lin J."/>
            <person name="Lipzen A."/>
            <person name="Kuo A."/>
            <person name="Riley R."/>
            <person name="Mondo S."/>
            <person name="Labutti K."/>
            <person name="Haridas S."/>
            <person name="Pangalinan J."/>
            <person name="Salamov A.A."/>
            <person name="Simmons B.A."/>
            <person name="Magnuson J.K."/>
            <person name="Chen J."/>
            <person name="Drula E."/>
            <person name="Henrissat B."/>
            <person name="Wiebenga A."/>
            <person name="Lubbers R.J."/>
            <person name="Gomes A.C."/>
            <person name="Makela M.R."/>
            <person name="Stajich J."/>
            <person name="Grigoriev I.V."/>
            <person name="Mortensen U.H."/>
            <person name="De Vries R.P."/>
            <person name="Baker S.E."/>
            <person name="Andersen M.R."/>
        </authorList>
    </citation>
    <scope>NUCLEOTIDE SEQUENCE [LARGE SCALE GENOMIC DNA]</scope>
    <source>
        <strain evidence="9 10">CBS 123904</strain>
    </source>
</reference>
<dbReference type="InterPro" id="IPR011032">
    <property type="entry name" value="GroES-like_sf"/>
</dbReference>
<dbReference type="SUPFAM" id="SSF51735">
    <property type="entry name" value="NAD(P)-binding Rossmann-fold domains"/>
    <property type="match status" value="1"/>
</dbReference>
<dbReference type="Pfam" id="PF08240">
    <property type="entry name" value="ADH_N"/>
    <property type="match status" value="1"/>
</dbReference>
<gene>
    <name evidence="9" type="ORF">BJY01DRAFT_236528</name>
</gene>
<evidence type="ECO:0000259" key="7">
    <source>
        <dbReference type="Pfam" id="PF00107"/>
    </source>
</evidence>
<evidence type="ECO:0000256" key="1">
    <source>
        <dbReference type="ARBA" id="ARBA00001947"/>
    </source>
</evidence>
<proteinExistence type="inferred from homology"/>
<accession>A0ABR4JPL1</accession>
<feature type="domain" description="Alcohol dehydrogenase-like N-terminal" evidence="8">
    <location>
        <begin position="35"/>
        <end position="160"/>
    </location>
</feature>
<evidence type="ECO:0000256" key="3">
    <source>
        <dbReference type="ARBA" id="ARBA00022723"/>
    </source>
</evidence>
<comment type="similarity">
    <text evidence="2 6">Belongs to the zinc-containing alcohol dehydrogenase family.</text>
</comment>
<dbReference type="PANTHER" id="PTHR43350:SF2">
    <property type="entry name" value="GROES-LIKE ZINC-BINDING ALCOHOL DEHYDROGENASE FAMILY PROTEIN"/>
    <property type="match status" value="1"/>
</dbReference>
<keyword evidence="3 6" id="KW-0479">Metal-binding</keyword>
<keyword evidence="5" id="KW-0560">Oxidoreductase</keyword>
<dbReference type="SUPFAM" id="SSF50129">
    <property type="entry name" value="GroES-like"/>
    <property type="match status" value="1"/>
</dbReference>
<comment type="cofactor">
    <cofactor evidence="1 6">
        <name>Zn(2+)</name>
        <dbReference type="ChEBI" id="CHEBI:29105"/>
    </cofactor>
</comment>
<keyword evidence="10" id="KW-1185">Reference proteome</keyword>
<protein>
    <submittedName>
        <fullName evidence="9">Chaperonin 10-like protein</fullName>
    </submittedName>
</protein>
<evidence type="ECO:0000259" key="8">
    <source>
        <dbReference type="Pfam" id="PF08240"/>
    </source>
</evidence>
<evidence type="ECO:0000256" key="2">
    <source>
        <dbReference type="ARBA" id="ARBA00008072"/>
    </source>
</evidence>
<keyword evidence="4 6" id="KW-0862">Zinc</keyword>
<dbReference type="Pfam" id="PF00107">
    <property type="entry name" value="ADH_zinc_N"/>
    <property type="match status" value="1"/>
</dbReference>